<evidence type="ECO:0000256" key="7">
    <source>
        <dbReference type="PROSITE-ProRule" id="PRU01006"/>
    </source>
</evidence>
<evidence type="ECO:0000256" key="3">
    <source>
        <dbReference type="ARBA" id="ARBA00022771"/>
    </source>
</evidence>
<dbReference type="GO" id="GO:0034058">
    <property type="term" value="P:endosomal vesicle fusion"/>
    <property type="evidence" value="ECO:0007669"/>
    <property type="project" value="TreeGrafter"/>
</dbReference>
<comment type="caution">
    <text evidence="10">The sequence shown here is derived from an EMBL/GenBank/DDBJ whole genome shotgun (WGS) entry which is preliminary data.</text>
</comment>
<proteinExistence type="inferred from homology"/>
<dbReference type="PANTHER" id="PTHR12616">
    <property type="entry name" value="VACUOLAR PROTEIN SORTING VPS41"/>
    <property type="match status" value="1"/>
</dbReference>
<evidence type="ECO:0000259" key="9">
    <source>
        <dbReference type="PROSITE" id="PS50089"/>
    </source>
</evidence>
<gene>
    <name evidence="10" type="ORF">LOD99_10891</name>
</gene>
<dbReference type="GO" id="GO:0008270">
    <property type="term" value="F:zinc ion binding"/>
    <property type="evidence" value="ECO:0007669"/>
    <property type="project" value="UniProtKB-KW"/>
</dbReference>
<keyword evidence="4" id="KW-0862">Zinc</keyword>
<dbReference type="SUPFAM" id="SSF57850">
    <property type="entry name" value="RING/U-box"/>
    <property type="match status" value="1"/>
</dbReference>
<dbReference type="InterPro" id="IPR013083">
    <property type="entry name" value="Znf_RING/FYVE/PHD"/>
</dbReference>
<dbReference type="InterPro" id="IPR025941">
    <property type="entry name" value="Vps8_central_dom"/>
</dbReference>
<keyword evidence="11" id="KW-1185">Reference proteome</keyword>
<evidence type="ECO:0000256" key="4">
    <source>
        <dbReference type="ARBA" id="ARBA00022833"/>
    </source>
</evidence>
<dbReference type="GO" id="GO:0005770">
    <property type="term" value="C:late endosome"/>
    <property type="evidence" value="ECO:0007669"/>
    <property type="project" value="TreeGrafter"/>
</dbReference>
<dbReference type="PROSITE" id="PS50236">
    <property type="entry name" value="CHCR"/>
    <property type="match status" value="1"/>
</dbReference>
<dbReference type="InterPro" id="IPR036322">
    <property type="entry name" value="WD40_repeat_dom_sf"/>
</dbReference>
<keyword evidence="3 6" id="KW-0863">Zinc-finger</keyword>
<dbReference type="InterPro" id="IPR000547">
    <property type="entry name" value="Clathrin_H-chain/VPS_repeat"/>
</dbReference>
<dbReference type="InterPro" id="IPR001841">
    <property type="entry name" value="Znf_RING"/>
</dbReference>
<evidence type="ECO:0000256" key="6">
    <source>
        <dbReference type="PROSITE-ProRule" id="PRU00175"/>
    </source>
</evidence>
<keyword evidence="5" id="KW-0653">Protein transport</keyword>
<evidence type="ECO:0000313" key="11">
    <source>
        <dbReference type="Proteomes" id="UP001165289"/>
    </source>
</evidence>
<evidence type="ECO:0000256" key="5">
    <source>
        <dbReference type="ARBA" id="ARBA00022927"/>
    </source>
</evidence>
<dbReference type="Pfam" id="PF00637">
    <property type="entry name" value="Clathrin"/>
    <property type="match status" value="1"/>
</dbReference>
<dbReference type="GO" id="GO:0030897">
    <property type="term" value="C:HOPS complex"/>
    <property type="evidence" value="ECO:0007669"/>
    <property type="project" value="TreeGrafter"/>
</dbReference>
<accession>A0AAV7KEW1</accession>
<protein>
    <submittedName>
        <fullName evidence="10">Vacuolar protein sorting-associated protein 8-like protein isoform X2</fullName>
    </submittedName>
</protein>
<feature type="domain" description="RING-type" evidence="9">
    <location>
        <begin position="1178"/>
        <end position="1232"/>
    </location>
</feature>
<name>A0AAV7KEW1_9METZ</name>
<keyword evidence="3 6" id="KW-0479">Metal-binding</keyword>
<dbReference type="PROSITE" id="PS50089">
    <property type="entry name" value="ZF_RING_2"/>
    <property type="match status" value="1"/>
</dbReference>
<feature type="region of interest" description="Disordered" evidence="8">
    <location>
        <begin position="1"/>
        <end position="20"/>
    </location>
</feature>
<dbReference type="InterPro" id="IPR045111">
    <property type="entry name" value="Vps41/Vps8"/>
</dbReference>
<dbReference type="SUPFAM" id="SSF50978">
    <property type="entry name" value="WD40 repeat-like"/>
    <property type="match status" value="1"/>
</dbReference>
<evidence type="ECO:0000313" key="10">
    <source>
        <dbReference type="EMBL" id="KAI6658916.1"/>
    </source>
</evidence>
<keyword evidence="2" id="KW-0813">Transport</keyword>
<dbReference type="Gene3D" id="2.130.10.10">
    <property type="entry name" value="YVTN repeat-like/Quinoprotein amine dehydrogenase"/>
    <property type="match status" value="1"/>
</dbReference>
<dbReference type="EMBL" id="JAKMXF010000071">
    <property type="protein sequence ID" value="KAI6658916.1"/>
    <property type="molecule type" value="Genomic_DNA"/>
</dbReference>
<feature type="repeat" description="CHCR" evidence="7">
    <location>
        <begin position="901"/>
        <end position="1086"/>
    </location>
</feature>
<dbReference type="PANTHER" id="PTHR12616:SF8">
    <property type="entry name" value="VACUOLAR PROTEIN SORTING-ASSOCIATED PROTEIN 8 HOMOLOG"/>
    <property type="match status" value="1"/>
</dbReference>
<reference evidence="10 11" key="1">
    <citation type="journal article" date="2023" name="BMC Biol.">
        <title>The compact genome of the sponge Oopsacas minuta (Hexactinellida) is lacking key metazoan core genes.</title>
        <authorList>
            <person name="Santini S."/>
            <person name="Schenkelaars Q."/>
            <person name="Jourda C."/>
            <person name="Duchesne M."/>
            <person name="Belahbib H."/>
            <person name="Rocher C."/>
            <person name="Selva M."/>
            <person name="Riesgo A."/>
            <person name="Vervoort M."/>
            <person name="Leys S.P."/>
            <person name="Kodjabachian L."/>
            <person name="Le Bivic A."/>
            <person name="Borchiellini C."/>
            <person name="Claverie J.M."/>
            <person name="Renard E."/>
        </authorList>
    </citation>
    <scope>NUCLEOTIDE SEQUENCE [LARGE SCALE GENOMIC DNA]</scope>
    <source>
        <strain evidence="10">SPO-2</strain>
    </source>
</reference>
<dbReference type="GO" id="GO:0006623">
    <property type="term" value="P:protein targeting to vacuole"/>
    <property type="evidence" value="ECO:0007669"/>
    <property type="project" value="InterPro"/>
</dbReference>
<dbReference type="Proteomes" id="UP001165289">
    <property type="component" value="Unassembled WGS sequence"/>
</dbReference>
<evidence type="ECO:0000256" key="8">
    <source>
        <dbReference type="SAM" id="MobiDB-lite"/>
    </source>
</evidence>
<feature type="compositionally biased region" description="Polar residues" evidence="8">
    <location>
        <begin position="1"/>
        <end position="12"/>
    </location>
</feature>
<dbReference type="InterPro" id="IPR055358">
    <property type="entry name" value="CHCR"/>
</dbReference>
<dbReference type="Gene3D" id="3.30.40.10">
    <property type="entry name" value="Zinc/RING finger domain, C3HC4 (zinc finger)"/>
    <property type="match status" value="1"/>
</dbReference>
<organism evidence="10 11">
    <name type="scientific">Oopsacas minuta</name>
    <dbReference type="NCBI Taxonomy" id="111878"/>
    <lineage>
        <taxon>Eukaryota</taxon>
        <taxon>Metazoa</taxon>
        <taxon>Porifera</taxon>
        <taxon>Hexactinellida</taxon>
        <taxon>Hexasterophora</taxon>
        <taxon>Lyssacinosida</taxon>
        <taxon>Leucopsacidae</taxon>
        <taxon>Oopsacas</taxon>
    </lineage>
</organism>
<comment type="similarity">
    <text evidence="1">Belongs to the VPS8 family.</text>
</comment>
<evidence type="ECO:0000256" key="2">
    <source>
        <dbReference type="ARBA" id="ARBA00022448"/>
    </source>
</evidence>
<dbReference type="Pfam" id="PF12816">
    <property type="entry name" value="TPR_Vps8"/>
    <property type="match status" value="1"/>
</dbReference>
<sequence length="1289" mass="146656">MCFNQSISNDTNDPSDEETEDNIQNAFQTSAYISRTRNSASFSLEDSIVIKESYSHLLSHCESQSFIKITCITSGNQGSLILGTNLGTVLLFSPPPDNKLRLILGRTGFASELGSVSSLDFFSLPNQRSTSQLLVGHARGPVSLWDYSNGKCLQLCSEVITEGASVLLARFTDGCHEAIILDSIGKMVLVRFKHIIGVRSYESTFLIDVSLKSPIYPILNFSLFRSPINLTLTKIGLLALGTADSVYITATIPEFKVLDRYFLKGDGQLLPLMTYRPLHDEFDDVILAIGRERRIKLITVFIDHVKRYIRCRETKILNLTHEIVSLNWLSTTSIGVMDPGEIFHLVDVDLNQEIQTLDLRDISIVYGSQFFKSFEAGGTPPPLFEAASRHACFNSICQFSHSESVNVYILGIRDIVGLYIPNWKHRLDTLLRDFKITEAFQLARAFLDGTAGAPIGLSVNSAERKQQLKQTLFDLSLTYVELSLKSLFYDNKDPSKEMPDVYQIAKVSIDCCLVLDMHNEIFGELFEKFDEYGSTNSFIYYQALGHWIVEDRILDLDLVYANYLIDIFVQNGHVDELEQIIPHLTVNGNLDFERIINISAEYNLYGLIIYSYSTGLKDFVSPLRILIEHLYLQFKPNSDGMLGEMSSRNESMGYKLLVYLNCCLSGRAYPSGDLPHELVVPVKRQTFSLIISAEGSPGLSDVQPYPYLRVLIYFNCKDFFNILSIACDEESSNTPIPQQLVDALIIVFLRSDTTKHHELLNSTPLSAFLTFLARLCRKFVSHYKIEYSVYEELLEALKNAKNISHSDKQQAILDLMDSGAFPKDFYQTSILVWALEGRFYQICEKIYLSRRQYTDVLQCYWNEPSRTHLVFRLIHQALSGTDLSLSEKDEISSETIRRIILLAHISPRDSAELVSLYLFNKIDSIVKVQLKEDSRLQFDFLHEVIQLVQMESSAKFDSLQLSFELQELYIELLARYQPDNVLSHIRKTEQFRSDIVLKICNKSGLRESSAFLYERNNNFKDAFLILLNNLNEELSNKANEKTLHRKLSLVMGLLERSSRHLKEAEKENLWFQLLDAIAESNSDLNQNHQQELVRTLLKSMNAHVSMPALFQKITNESFSSCGLIVDFRNMMLNMLDGCSYQLTTLNTVNSIILKDLDESFQHLRCSASRAINPKSMRCELCKKSLKVTCSGSSEPDDVVVFNCSHVYHMECEKLWLLKMGGEFNLLSCPICQEISKQDSSLISTKIVDEKSTDANRSSCISKNQRKSFASIKSILYPDNSQIYSNDYSF</sequence>
<dbReference type="Pfam" id="PF23410">
    <property type="entry name" value="Beta-prop_VPS8"/>
    <property type="match status" value="1"/>
</dbReference>
<evidence type="ECO:0000256" key="1">
    <source>
        <dbReference type="ARBA" id="ARBA00009422"/>
    </source>
</evidence>
<dbReference type="InterPro" id="IPR015943">
    <property type="entry name" value="WD40/YVTN_repeat-like_dom_sf"/>
</dbReference>